<proteinExistence type="predicted"/>
<organism evidence="1">
    <name type="scientific">Rhizophora mucronata</name>
    <name type="common">Asiatic mangrove</name>
    <dbReference type="NCBI Taxonomy" id="61149"/>
    <lineage>
        <taxon>Eukaryota</taxon>
        <taxon>Viridiplantae</taxon>
        <taxon>Streptophyta</taxon>
        <taxon>Embryophyta</taxon>
        <taxon>Tracheophyta</taxon>
        <taxon>Spermatophyta</taxon>
        <taxon>Magnoliopsida</taxon>
        <taxon>eudicotyledons</taxon>
        <taxon>Gunneridae</taxon>
        <taxon>Pentapetalae</taxon>
        <taxon>rosids</taxon>
        <taxon>fabids</taxon>
        <taxon>Malpighiales</taxon>
        <taxon>Rhizophoraceae</taxon>
        <taxon>Rhizophora</taxon>
    </lineage>
</organism>
<evidence type="ECO:0000313" key="1">
    <source>
        <dbReference type="EMBL" id="MBX59702.1"/>
    </source>
</evidence>
<name>A0A2P2PY92_RHIMU</name>
<dbReference type="EMBL" id="GGEC01079218">
    <property type="protein sequence ID" value="MBX59702.1"/>
    <property type="molecule type" value="Transcribed_RNA"/>
</dbReference>
<accession>A0A2P2PY92</accession>
<sequence length="29" mass="3357">MHCMVETSSHCYCHDLKPSSSQCIVRNPY</sequence>
<protein>
    <submittedName>
        <fullName evidence="1">Uncharacterized protein</fullName>
    </submittedName>
</protein>
<reference evidence="1" key="1">
    <citation type="submission" date="2018-02" db="EMBL/GenBank/DDBJ databases">
        <title>Rhizophora mucronata_Transcriptome.</title>
        <authorList>
            <person name="Meera S.P."/>
            <person name="Sreeshan A."/>
            <person name="Augustine A."/>
        </authorList>
    </citation>
    <scope>NUCLEOTIDE SEQUENCE</scope>
    <source>
        <tissue evidence="1">Leaf</tissue>
    </source>
</reference>
<dbReference type="AlphaFoldDB" id="A0A2P2PY92"/>